<gene>
    <name evidence="1" type="ORF">SAMN02745753_01680</name>
    <name evidence="2" type="ORF">SAMN02745753_02970</name>
    <name evidence="3" type="ORF">SAMN02745753_03817</name>
</gene>
<reference evidence="3" key="1">
    <citation type="submission" date="2016-11" db="EMBL/GenBank/DDBJ databases">
        <authorList>
            <person name="Jaros S."/>
            <person name="Januszkiewicz K."/>
            <person name="Wedrychowicz H."/>
        </authorList>
    </citation>
    <scope>NUCLEOTIDE SEQUENCE [LARGE SCALE GENOMIC DNA]</scope>
    <source>
        <strain evidence="3">DSM 16579</strain>
    </source>
</reference>
<sequence>MKAFIGIDVGKEKLDVSWLRDVVKNKQKTKVLKNTKQGYQEL</sequence>
<evidence type="ECO:0000313" key="4">
    <source>
        <dbReference type="Proteomes" id="UP000184517"/>
    </source>
</evidence>
<dbReference type="EMBL" id="FQVF01000021">
    <property type="protein sequence ID" value="SHG39208.1"/>
    <property type="molecule type" value="Genomic_DNA"/>
</dbReference>
<evidence type="ECO:0008006" key="5">
    <source>
        <dbReference type="Google" id="ProtNLM"/>
    </source>
</evidence>
<proteinExistence type="predicted"/>
<accession>A0A1M5JF99</accession>
<dbReference type="Proteomes" id="UP000184517">
    <property type="component" value="Unassembled WGS sequence"/>
</dbReference>
<dbReference type="AlphaFoldDB" id="A0A1M5JF99"/>
<keyword evidence="4" id="KW-1185">Reference proteome</keyword>
<feature type="non-terminal residue" evidence="3">
    <location>
        <position position="42"/>
    </location>
</feature>
<evidence type="ECO:0000313" key="2">
    <source>
        <dbReference type="EMBL" id="SHF94868.1"/>
    </source>
</evidence>
<evidence type="ECO:0000313" key="3">
    <source>
        <dbReference type="EMBL" id="SHG39208.1"/>
    </source>
</evidence>
<protein>
    <recommendedName>
        <fullName evidence="5">Transposase</fullName>
    </recommendedName>
</protein>
<dbReference type="EMBL" id="FQVF01000013">
    <property type="protein sequence ID" value="SHF94868.1"/>
    <property type="molecule type" value="Genomic_DNA"/>
</dbReference>
<reference evidence="4" key="2">
    <citation type="submission" date="2016-11" db="EMBL/GenBank/DDBJ databases">
        <authorList>
            <person name="Varghese N."/>
            <person name="Submissions S."/>
        </authorList>
    </citation>
    <scope>NUCLEOTIDE SEQUENCE [LARGE SCALE GENOMIC DNA]</scope>
    <source>
        <strain evidence="4">DSM 16579</strain>
    </source>
</reference>
<evidence type="ECO:0000313" key="1">
    <source>
        <dbReference type="EMBL" id="SHF31862.1"/>
    </source>
</evidence>
<name>A0A1M5JF99_9GAMM</name>
<organism evidence="3 4">
    <name type="scientific">Marinomonas polaris DSM 16579</name>
    <dbReference type="NCBI Taxonomy" id="1122206"/>
    <lineage>
        <taxon>Bacteria</taxon>
        <taxon>Pseudomonadati</taxon>
        <taxon>Pseudomonadota</taxon>
        <taxon>Gammaproteobacteria</taxon>
        <taxon>Oceanospirillales</taxon>
        <taxon>Oceanospirillaceae</taxon>
        <taxon>Marinomonas</taxon>
    </lineage>
</organism>
<dbReference type="EMBL" id="FQVF01000007">
    <property type="protein sequence ID" value="SHF31862.1"/>
    <property type="molecule type" value="Genomic_DNA"/>
</dbReference>